<feature type="compositionally biased region" description="Basic residues" evidence="3">
    <location>
        <begin position="1"/>
        <end position="29"/>
    </location>
</feature>
<keyword evidence="2" id="KW-0170">Cobalt</keyword>
<dbReference type="EMBL" id="JAIBOA010000009">
    <property type="protein sequence ID" value="MBW8483793.1"/>
    <property type="molecule type" value="Genomic_DNA"/>
</dbReference>
<evidence type="ECO:0000313" key="6">
    <source>
        <dbReference type="Proteomes" id="UP000774570"/>
    </source>
</evidence>
<dbReference type="CDD" id="cd02065">
    <property type="entry name" value="B12-binding_like"/>
    <property type="match status" value="1"/>
</dbReference>
<dbReference type="Gene3D" id="3.40.50.280">
    <property type="entry name" value="Cobalamin-binding domain"/>
    <property type="match status" value="1"/>
</dbReference>
<dbReference type="PANTHER" id="PTHR45833">
    <property type="entry name" value="METHIONINE SYNTHASE"/>
    <property type="match status" value="1"/>
</dbReference>
<proteinExistence type="predicted"/>
<dbReference type="InterPro" id="IPR050554">
    <property type="entry name" value="Met_Synthase/Corrinoid"/>
</dbReference>
<keyword evidence="1" id="KW-0479">Metal-binding</keyword>
<evidence type="ECO:0000256" key="1">
    <source>
        <dbReference type="ARBA" id="ARBA00022723"/>
    </source>
</evidence>
<dbReference type="Pfam" id="PF02310">
    <property type="entry name" value="B12-binding"/>
    <property type="match status" value="1"/>
</dbReference>
<accession>A0ABS7FTR4</accession>
<dbReference type="SUPFAM" id="SSF52242">
    <property type="entry name" value="Cobalamin (vitamin B12)-binding domain"/>
    <property type="match status" value="1"/>
</dbReference>
<dbReference type="InterPro" id="IPR006158">
    <property type="entry name" value="Cobalamin-bd"/>
</dbReference>
<name>A0ABS7FTR4_9ACTN</name>
<dbReference type="PROSITE" id="PS51332">
    <property type="entry name" value="B12_BINDING"/>
    <property type="match status" value="1"/>
</dbReference>
<keyword evidence="6" id="KW-1185">Reference proteome</keyword>
<dbReference type="Proteomes" id="UP000774570">
    <property type="component" value="Unassembled WGS sequence"/>
</dbReference>
<evidence type="ECO:0000313" key="5">
    <source>
        <dbReference type="EMBL" id="MBW8483793.1"/>
    </source>
</evidence>
<feature type="domain" description="B12-binding" evidence="4">
    <location>
        <begin position="134"/>
        <end position="261"/>
    </location>
</feature>
<dbReference type="InterPro" id="IPR003759">
    <property type="entry name" value="Cbl-bd_cap"/>
</dbReference>
<reference evidence="5 6" key="1">
    <citation type="submission" date="2021-07" db="EMBL/GenBank/DDBJ databases">
        <title>Actinomadura sp. PM05-2 isolated from lichen.</title>
        <authorList>
            <person name="Somphong A."/>
            <person name="Phongsopitanun W."/>
            <person name="Tanasupawat S."/>
            <person name="Peongsungnone V."/>
        </authorList>
    </citation>
    <scope>NUCLEOTIDE SEQUENCE [LARGE SCALE GENOMIC DNA]</scope>
    <source>
        <strain evidence="5 6">PM05-2</strain>
    </source>
</reference>
<comment type="caution">
    <text evidence="5">The sequence shown here is derived from an EMBL/GenBank/DDBJ whole genome shotgun (WGS) entry which is preliminary data.</text>
</comment>
<dbReference type="PANTHER" id="PTHR45833:SF1">
    <property type="entry name" value="METHIONINE SYNTHASE"/>
    <property type="match status" value="1"/>
</dbReference>
<evidence type="ECO:0000259" key="4">
    <source>
        <dbReference type="PROSITE" id="PS51332"/>
    </source>
</evidence>
<dbReference type="Gene3D" id="1.10.1240.10">
    <property type="entry name" value="Methionine synthase domain"/>
    <property type="match status" value="1"/>
</dbReference>
<dbReference type="Pfam" id="PF02607">
    <property type="entry name" value="B12-binding_2"/>
    <property type="match status" value="1"/>
</dbReference>
<sequence length="413" mass="44375">MGRRGVPRRHGRRRRQRAPRRAPQRRRRPRTGEVHPVTSAELAPWIDKLWEAASRGDEYAAVDSAIGLLDGGTDPEALLLDVIAPVQGRVGREWAANRISVAQEHTATAINERVIAATAHHPAVRAAVAAAEPAGHVAVACIDGEWHALPARLLAEVLRLRGWRVDYLGAQVPTEHLITHLHRYGPQAVALSSSIATRLPTAHAAITACQATGTPVIAGGAAFGPDGRYAFKLGADAWAPDARAASERLLGEPLEHPAAPHQPIDDLPHLGDQEYTLIARSARQLVREVMAGLADRFPAMADYTPEQRRHTAEDVAHIVDFLGVALYVDDSALFTGFMGWTGGILTARGVPARSLLPALDLLGERLDDFPRAARLIGDAHAMLAGADPGWFARMGESPHHASNVHFPGPGKTA</sequence>
<protein>
    <submittedName>
        <fullName evidence="5">Cobalamin-dependent protein</fullName>
    </submittedName>
</protein>
<organism evidence="5 6">
    <name type="scientific">Actinomadura parmotrematis</name>
    <dbReference type="NCBI Taxonomy" id="2864039"/>
    <lineage>
        <taxon>Bacteria</taxon>
        <taxon>Bacillati</taxon>
        <taxon>Actinomycetota</taxon>
        <taxon>Actinomycetes</taxon>
        <taxon>Streptosporangiales</taxon>
        <taxon>Thermomonosporaceae</taxon>
        <taxon>Actinomadura</taxon>
    </lineage>
</organism>
<feature type="region of interest" description="Disordered" evidence="3">
    <location>
        <begin position="1"/>
        <end position="36"/>
    </location>
</feature>
<evidence type="ECO:0000256" key="2">
    <source>
        <dbReference type="ARBA" id="ARBA00023285"/>
    </source>
</evidence>
<dbReference type="InterPro" id="IPR036594">
    <property type="entry name" value="Meth_synthase_dom"/>
</dbReference>
<gene>
    <name evidence="5" type="ORF">K1Y72_15505</name>
</gene>
<dbReference type="InterPro" id="IPR036724">
    <property type="entry name" value="Cobalamin-bd_sf"/>
</dbReference>
<evidence type="ECO:0000256" key="3">
    <source>
        <dbReference type="SAM" id="MobiDB-lite"/>
    </source>
</evidence>